<keyword evidence="1" id="KW-0732">Signal</keyword>
<evidence type="ECO:0000313" key="2">
    <source>
        <dbReference type="Proteomes" id="UP000694866"/>
    </source>
</evidence>
<dbReference type="GeneID" id="105271726"/>
<dbReference type="AlphaFoldDB" id="A0A9R1TLM8"/>
<evidence type="ECO:0000313" key="3">
    <source>
        <dbReference type="RefSeq" id="XP_011311750.1"/>
    </source>
</evidence>
<dbReference type="SUPFAM" id="SSF50494">
    <property type="entry name" value="Trypsin-like serine proteases"/>
    <property type="match status" value="1"/>
</dbReference>
<gene>
    <name evidence="3" type="primary">LOC105271726</name>
</gene>
<organism evidence="2 3">
    <name type="scientific">Fopius arisanus</name>
    <dbReference type="NCBI Taxonomy" id="64838"/>
    <lineage>
        <taxon>Eukaryota</taxon>
        <taxon>Metazoa</taxon>
        <taxon>Ecdysozoa</taxon>
        <taxon>Arthropoda</taxon>
        <taxon>Hexapoda</taxon>
        <taxon>Insecta</taxon>
        <taxon>Pterygota</taxon>
        <taxon>Neoptera</taxon>
        <taxon>Endopterygota</taxon>
        <taxon>Hymenoptera</taxon>
        <taxon>Apocrita</taxon>
        <taxon>Ichneumonoidea</taxon>
        <taxon>Braconidae</taxon>
        <taxon>Opiinae</taxon>
        <taxon>Fopius</taxon>
    </lineage>
</organism>
<dbReference type="RefSeq" id="XP_011311750.1">
    <property type="nucleotide sequence ID" value="XM_011313448.1"/>
</dbReference>
<feature type="chain" id="PRO_5040369442" evidence="1">
    <location>
        <begin position="22"/>
        <end position="218"/>
    </location>
</feature>
<sequence length="218" mass="24055">MASGFIILLLTTVAILPEVKSIEKVTDPREFPFIAIINGHPNPVTFGVLVTSTKVVVSSVHLPERPMSVTIQVGCVFLRNCTTPELSVRLFGEDMVHGIIVLTLFNDTMTIHGRPIPIGLPKIYTNYPCRFVASDWTDGKIYSIEVRTTSRSKCLQMGVNVPPGYICIVNPMFSGRFDKAGGSSALFCNGRLVGLSNRESNVNYYVNFMYDVTYPGLL</sequence>
<dbReference type="Proteomes" id="UP000694866">
    <property type="component" value="Unplaced"/>
</dbReference>
<accession>A0A9R1TLM8</accession>
<keyword evidence="2" id="KW-1185">Reference proteome</keyword>
<protein>
    <submittedName>
        <fullName evidence="3">Uncharacterized protein</fullName>
    </submittedName>
</protein>
<reference evidence="3" key="1">
    <citation type="submission" date="2025-08" db="UniProtKB">
        <authorList>
            <consortium name="RefSeq"/>
        </authorList>
    </citation>
    <scope>IDENTIFICATION</scope>
    <source>
        <strain evidence="3">USDA-PBARC FA_bdor</strain>
        <tissue evidence="3">Whole organism</tissue>
    </source>
</reference>
<name>A0A9R1TLM8_9HYME</name>
<evidence type="ECO:0000256" key="1">
    <source>
        <dbReference type="SAM" id="SignalP"/>
    </source>
</evidence>
<dbReference type="KEGG" id="fas:105271726"/>
<feature type="signal peptide" evidence="1">
    <location>
        <begin position="1"/>
        <end position="21"/>
    </location>
</feature>
<dbReference type="InterPro" id="IPR009003">
    <property type="entry name" value="Peptidase_S1_PA"/>
</dbReference>
<proteinExistence type="predicted"/>